<dbReference type="Pfam" id="PF12684">
    <property type="entry name" value="DUF3799"/>
    <property type="match status" value="1"/>
</dbReference>
<organism evidence="2">
    <name type="scientific">viral metagenome</name>
    <dbReference type="NCBI Taxonomy" id="1070528"/>
    <lineage>
        <taxon>unclassified sequences</taxon>
        <taxon>metagenomes</taxon>
        <taxon>organismal metagenomes</taxon>
    </lineage>
</organism>
<evidence type="ECO:0000313" key="2">
    <source>
        <dbReference type="EMBL" id="QJI02928.1"/>
    </source>
</evidence>
<reference evidence="2" key="1">
    <citation type="submission" date="2020-03" db="EMBL/GenBank/DDBJ databases">
        <title>The deep terrestrial virosphere.</title>
        <authorList>
            <person name="Holmfeldt K."/>
            <person name="Nilsson E."/>
            <person name="Simone D."/>
            <person name="Lopez-Fernandez M."/>
            <person name="Wu X."/>
            <person name="de Brujin I."/>
            <person name="Lundin D."/>
            <person name="Andersson A."/>
            <person name="Bertilsson S."/>
            <person name="Dopson M."/>
        </authorList>
    </citation>
    <scope>NUCLEOTIDE SEQUENCE</scope>
    <source>
        <strain evidence="2">TM448B03818</strain>
    </source>
</reference>
<dbReference type="InterPro" id="IPR011604">
    <property type="entry name" value="PDDEXK-like_dom_sf"/>
</dbReference>
<dbReference type="InterPro" id="IPR024432">
    <property type="entry name" value="Put_RecE_PDDEXK-like_dom"/>
</dbReference>
<protein>
    <recommendedName>
        <fullName evidence="1">Putative exodeoxyribonuclease 8 PDDEXK-like domain-containing protein</fullName>
    </recommendedName>
</protein>
<dbReference type="Gene3D" id="3.90.320.10">
    <property type="match status" value="1"/>
</dbReference>
<proteinExistence type="predicted"/>
<gene>
    <name evidence="2" type="ORF">TM448B03818_0008</name>
</gene>
<feature type="domain" description="Putative exodeoxyribonuclease 8 PDDEXK-like" evidence="1">
    <location>
        <begin position="39"/>
        <end position="261"/>
    </location>
</feature>
<accession>A0A6M3Y0Y1</accession>
<dbReference type="AlphaFoldDB" id="A0A6M3Y0Y1"/>
<evidence type="ECO:0000259" key="1">
    <source>
        <dbReference type="Pfam" id="PF12684"/>
    </source>
</evidence>
<dbReference type="EMBL" id="MT145043">
    <property type="protein sequence ID" value="QJI02928.1"/>
    <property type="molecule type" value="Genomic_DNA"/>
</dbReference>
<sequence length="272" mass="30714">MIKPGVYNDLSIEDYHRDDALGHSGMIQLLKSGLHFDTWRRTINQPTEAMEFGIAFHLAMLEPELFNDRIAVQPDSIGTRRGKAWDEFQDESAGKIILRRENEKTGFNILTGMIESLERPGHTTARQIIRARSRIIEQSIFWDHHGVTLKVRPDLNIPDILTLGDLKSCVDASAVGFGRQAANLGYDIQAALYLSGVNQDQDEFYRDFIFICVEKTPPHAIAVRPAPQEMLDAGRGKIRMALDRYMECQAAGTWPGYPDAAEELVWPTWATT</sequence>
<name>A0A6M3Y0Y1_9ZZZZ</name>